<dbReference type="Pfam" id="PF12937">
    <property type="entry name" value="F-box-like"/>
    <property type="match status" value="1"/>
</dbReference>
<sequence>MARNRRPKAPRSPHPITGDVLASVLALLDRAGLVCASRVCKEWQAAGSSDSLWRALVEEEWANKSFVPSTCRHICAEGDARAALRLSLEAGRATTIDAATLSAQQWWFRFKGAAGRAWTRQDPWWTGVEASRVCFMPDGRVSWMQRFDADVMRWKLSVRGGVSVLRITHDELGTFPGHILVRASDWGFIWLSPWVVYASFPLDRAFDGKEVRDKTLNRSLKAWQWREVDRYNEE</sequence>
<reference evidence="2" key="1">
    <citation type="submission" date="2021-01" db="EMBL/GenBank/DDBJ databases">
        <authorList>
            <person name="Corre E."/>
            <person name="Pelletier E."/>
            <person name="Niang G."/>
            <person name="Scheremetjew M."/>
            <person name="Finn R."/>
            <person name="Kale V."/>
            <person name="Holt S."/>
            <person name="Cochrane G."/>
            <person name="Meng A."/>
            <person name="Brown T."/>
            <person name="Cohen L."/>
        </authorList>
    </citation>
    <scope>NUCLEOTIDE SEQUENCE</scope>
    <source>
        <strain evidence="2">PLY182g</strain>
    </source>
</reference>
<proteinExistence type="predicted"/>
<evidence type="ECO:0000259" key="1">
    <source>
        <dbReference type="Pfam" id="PF12937"/>
    </source>
</evidence>
<organism evidence="2">
    <name type="scientific">Coccolithus braarudii</name>
    <dbReference type="NCBI Taxonomy" id="221442"/>
    <lineage>
        <taxon>Eukaryota</taxon>
        <taxon>Haptista</taxon>
        <taxon>Haptophyta</taxon>
        <taxon>Prymnesiophyceae</taxon>
        <taxon>Coccolithales</taxon>
        <taxon>Coccolithaceae</taxon>
        <taxon>Coccolithus</taxon>
    </lineage>
</organism>
<dbReference type="AlphaFoldDB" id="A0A7S0LL87"/>
<dbReference type="PANTHER" id="PTHR48218:SF3">
    <property type="entry name" value="OS07G0170800 PROTEIN"/>
    <property type="match status" value="1"/>
</dbReference>
<dbReference type="InterPro" id="IPR036047">
    <property type="entry name" value="F-box-like_dom_sf"/>
</dbReference>
<protein>
    <recommendedName>
        <fullName evidence="1">F-box domain-containing protein</fullName>
    </recommendedName>
</protein>
<feature type="domain" description="F-box" evidence="1">
    <location>
        <begin position="19"/>
        <end position="57"/>
    </location>
</feature>
<evidence type="ECO:0000313" key="2">
    <source>
        <dbReference type="EMBL" id="CAD8613811.1"/>
    </source>
</evidence>
<dbReference type="PANTHER" id="PTHR48218">
    <property type="entry name" value="F-BOX DOMAIN CONTAINING PROTEIN"/>
    <property type="match status" value="1"/>
</dbReference>
<name>A0A7S0LL87_9EUKA</name>
<gene>
    <name evidence="2" type="ORF">CPEL01642_LOCUS17191</name>
</gene>
<dbReference type="SUPFAM" id="SSF81383">
    <property type="entry name" value="F-box domain"/>
    <property type="match status" value="1"/>
</dbReference>
<accession>A0A7S0LL87</accession>
<dbReference type="EMBL" id="HBEY01035997">
    <property type="protein sequence ID" value="CAD8613811.1"/>
    <property type="molecule type" value="Transcribed_RNA"/>
</dbReference>
<dbReference type="Gene3D" id="1.20.1280.50">
    <property type="match status" value="1"/>
</dbReference>
<dbReference type="InterPro" id="IPR001810">
    <property type="entry name" value="F-box_dom"/>
</dbReference>